<keyword evidence="1" id="KW-0862">Zinc</keyword>
<feature type="compositionally biased region" description="Polar residues" evidence="2">
    <location>
        <begin position="143"/>
        <end position="155"/>
    </location>
</feature>
<dbReference type="GO" id="GO:0003676">
    <property type="term" value="F:nucleic acid binding"/>
    <property type="evidence" value="ECO:0007669"/>
    <property type="project" value="InterPro"/>
</dbReference>
<dbReference type="PANTHER" id="PTHR19963:SF30">
    <property type="entry name" value="ENDONUCLEASE_EXONUCLEASE_PHOSPHATASE DOMAIN-CONTAINING PROTEIN"/>
    <property type="match status" value="1"/>
</dbReference>
<dbReference type="SUPFAM" id="SSF57756">
    <property type="entry name" value="Retrovirus zinc finger-like domains"/>
    <property type="match status" value="1"/>
</dbReference>
<evidence type="ECO:0000313" key="4">
    <source>
        <dbReference type="EMBL" id="ELU16718.1"/>
    </source>
</evidence>
<dbReference type="STRING" id="283909.R7VD25"/>
<dbReference type="EMBL" id="KB292985">
    <property type="protein sequence ID" value="ELU16718.1"/>
    <property type="molecule type" value="Genomic_DNA"/>
</dbReference>
<sequence>MKQGESLEELSRDIVGLVRRAYSSADARTSSKITIDAFINAIDDSTVRCKLRDSFPSSIEEALRKAKSYTINLEVEAQTQKHKPVVNVVCNTDPRIEHLEQQVAALSERIKQVIQNHPPVRCYHCQGYGHIKKNCPRYRDVGQQGNENELSTRDPTTLPRPFDQGSERHQ</sequence>
<evidence type="ECO:0000313" key="5">
    <source>
        <dbReference type="EnsemblMetazoa" id="CapteP199181"/>
    </source>
</evidence>
<evidence type="ECO:0000256" key="2">
    <source>
        <dbReference type="SAM" id="MobiDB-lite"/>
    </source>
</evidence>
<dbReference type="GO" id="GO:0008270">
    <property type="term" value="F:zinc ion binding"/>
    <property type="evidence" value="ECO:0007669"/>
    <property type="project" value="UniProtKB-KW"/>
</dbReference>
<dbReference type="PROSITE" id="PS50158">
    <property type="entry name" value="ZF_CCHC"/>
    <property type="match status" value="1"/>
</dbReference>
<evidence type="ECO:0000313" key="6">
    <source>
        <dbReference type="Proteomes" id="UP000014760"/>
    </source>
</evidence>
<dbReference type="Pfam" id="PF00098">
    <property type="entry name" value="zf-CCHC"/>
    <property type="match status" value="1"/>
</dbReference>
<keyword evidence="6" id="KW-1185">Reference proteome</keyword>
<reference evidence="6" key="1">
    <citation type="submission" date="2012-12" db="EMBL/GenBank/DDBJ databases">
        <authorList>
            <person name="Hellsten U."/>
            <person name="Grimwood J."/>
            <person name="Chapman J.A."/>
            <person name="Shapiro H."/>
            <person name="Aerts A."/>
            <person name="Otillar R.P."/>
            <person name="Terry A.Y."/>
            <person name="Boore J.L."/>
            <person name="Simakov O."/>
            <person name="Marletaz F."/>
            <person name="Cho S.-J."/>
            <person name="Edsinger-Gonzales E."/>
            <person name="Havlak P."/>
            <person name="Kuo D.-H."/>
            <person name="Larsson T."/>
            <person name="Lv J."/>
            <person name="Arendt D."/>
            <person name="Savage R."/>
            <person name="Osoegawa K."/>
            <person name="de Jong P."/>
            <person name="Lindberg D.R."/>
            <person name="Seaver E.C."/>
            <person name="Weisblat D.A."/>
            <person name="Putnam N.H."/>
            <person name="Grigoriev I.V."/>
            <person name="Rokhsar D.S."/>
        </authorList>
    </citation>
    <scope>NUCLEOTIDE SEQUENCE</scope>
    <source>
        <strain evidence="6">I ESC-2004</strain>
    </source>
</reference>
<name>R7VD25_CAPTE</name>
<reference evidence="5" key="3">
    <citation type="submission" date="2015-06" db="UniProtKB">
        <authorList>
            <consortium name="EnsemblMetazoa"/>
        </authorList>
    </citation>
    <scope>IDENTIFICATION</scope>
</reference>
<dbReference type="OrthoDB" id="6091153at2759"/>
<keyword evidence="1" id="KW-0863">Zinc-finger</keyword>
<feature type="region of interest" description="Disordered" evidence="2">
    <location>
        <begin position="139"/>
        <end position="170"/>
    </location>
</feature>
<organism evidence="4">
    <name type="scientific">Capitella teleta</name>
    <name type="common">Polychaete worm</name>
    <dbReference type="NCBI Taxonomy" id="283909"/>
    <lineage>
        <taxon>Eukaryota</taxon>
        <taxon>Metazoa</taxon>
        <taxon>Spiralia</taxon>
        <taxon>Lophotrochozoa</taxon>
        <taxon>Annelida</taxon>
        <taxon>Polychaeta</taxon>
        <taxon>Sedentaria</taxon>
        <taxon>Scolecida</taxon>
        <taxon>Capitellidae</taxon>
        <taxon>Capitella</taxon>
    </lineage>
</organism>
<keyword evidence="1" id="KW-0479">Metal-binding</keyword>
<protein>
    <recommendedName>
        <fullName evidence="3">CCHC-type domain-containing protein</fullName>
    </recommendedName>
</protein>
<dbReference type="InterPro" id="IPR001878">
    <property type="entry name" value="Znf_CCHC"/>
</dbReference>
<dbReference type="PANTHER" id="PTHR19963">
    <property type="entry name" value="CCHC-TYPE DOMAIN-CONTAINING PROTEIN"/>
    <property type="match status" value="1"/>
</dbReference>
<reference evidence="4 6" key="2">
    <citation type="journal article" date="2013" name="Nature">
        <title>Insights into bilaterian evolution from three spiralian genomes.</title>
        <authorList>
            <person name="Simakov O."/>
            <person name="Marletaz F."/>
            <person name="Cho S.J."/>
            <person name="Edsinger-Gonzales E."/>
            <person name="Havlak P."/>
            <person name="Hellsten U."/>
            <person name="Kuo D.H."/>
            <person name="Larsson T."/>
            <person name="Lv J."/>
            <person name="Arendt D."/>
            <person name="Savage R."/>
            <person name="Osoegawa K."/>
            <person name="de Jong P."/>
            <person name="Grimwood J."/>
            <person name="Chapman J.A."/>
            <person name="Shapiro H."/>
            <person name="Aerts A."/>
            <person name="Otillar R.P."/>
            <person name="Terry A.Y."/>
            <person name="Boore J.L."/>
            <person name="Grigoriev I.V."/>
            <person name="Lindberg D.R."/>
            <person name="Seaver E.C."/>
            <person name="Weisblat D.A."/>
            <person name="Putnam N.H."/>
            <person name="Rokhsar D.S."/>
        </authorList>
    </citation>
    <scope>NUCLEOTIDE SEQUENCE</scope>
    <source>
        <strain evidence="4 6">I ESC-2004</strain>
    </source>
</reference>
<dbReference type="HOGENOM" id="CLU_1572066_0_0_1"/>
<proteinExistence type="predicted"/>
<evidence type="ECO:0000256" key="1">
    <source>
        <dbReference type="PROSITE-ProRule" id="PRU00047"/>
    </source>
</evidence>
<dbReference type="EnsemblMetazoa" id="CapteT199181">
    <property type="protein sequence ID" value="CapteP199181"/>
    <property type="gene ID" value="CapteG199181"/>
</dbReference>
<dbReference type="AlphaFoldDB" id="R7VD25"/>
<dbReference type="EMBL" id="AMQN01004242">
    <property type="status" value="NOT_ANNOTATED_CDS"/>
    <property type="molecule type" value="Genomic_DNA"/>
</dbReference>
<dbReference type="Proteomes" id="UP000014760">
    <property type="component" value="Unassembled WGS sequence"/>
</dbReference>
<feature type="domain" description="CCHC-type" evidence="3">
    <location>
        <begin position="121"/>
        <end position="137"/>
    </location>
</feature>
<evidence type="ECO:0000259" key="3">
    <source>
        <dbReference type="PROSITE" id="PS50158"/>
    </source>
</evidence>
<dbReference type="InterPro" id="IPR036875">
    <property type="entry name" value="Znf_CCHC_sf"/>
</dbReference>
<dbReference type="Gene3D" id="4.10.60.10">
    <property type="entry name" value="Zinc finger, CCHC-type"/>
    <property type="match status" value="1"/>
</dbReference>
<accession>R7VD25</accession>
<gene>
    <name evidence="4" type="ORF">CAPTEDRAFT_199181</name>
</gene>